<name>A0A9W7AGZ3_9STRA</name>
<keyword evidence="4" id="KW-1185">Reference proteome</keyword>
<dbReference type="SMART" id="SM00444">
    <property type="entry name" value="GYF"/>
    <property type="match status" value="1"/>
</dbReference>
<gene>
    <name evidence="3" type="ORF">TrST_g5416</name>
</gene>
<dbReference type="PROSITE" id="PS50829">
    <property type="entry name" value="GYF"/>
    <property type="match status" value="1"/>
</dbReference>
<dbReference type="SUPFAM" id="SSF55277">
    <property type="entry name" value="GYF domain"/>
    <property type="match status" value="1"/>
</dbReference>
<evidence type="ECO:0000259" key="2">
    <source>
        <dbReference type="PROSITE" id="PS50829"/>
    </source>
</evidence>
<dbReference type="OrthoDB" id="206777at2759"/>
<feature type="compositionally biased region" description="Polar residues" evidence="1">
    <location>
        <begin position="53"/>
        <end position="63"/>
    </location>
</feature>
<dbReference type="Gene3D" id="3.30.1490.40">
    <property type="match status" value="1"/>
</dbReference>
<dbReference type="InterPro" id="IPR003169">
    <property type="entry name" value="GYF"/>
</dbReference>
<reference evidence="4" key="1">
    <citation type="journal article" date="2023" name="Commun. Biol.">
        <title>Genome analysis of Parmales, the sister group of diatoms, reveals the evolutionary specialization of diatoms from phago-mixotrophs to photoautotrophs.</title>
        <authorList>
            <person name="Ban H."/>
            <person name="Sato S."/>
            <person name="Yoshikawa S."/>
            <person name="Yamada K."/>
            <person name="Nakamura Y."/>
            <person name="Ichinomiya M."/>
            <person name="Sato N."/>
            <person name="Blanc-Mathieu R."/>
            <person name="Endo H."/>
            <person name="Kuwata A."/>
            <person name="Ogata H."/>
        </authorList>
    </citation>
    <scope>NUCLEOTIDE SEQUENCE [LARGE SCALE GENOMIC DNA]</scope>
    <source>
        <strain evidence="4">NIES 3701</strain>
    </source>
</reference>
<dbReference type="InterPro" id="IPR035445">
    <property type="entry name" value="GYF-like_dom_sf"/>
</dbReference>
<feature type="compositionally biased region" description="Acidic residues" evidence="1">
    <location>
        <begin position="64"/>
        <end position="78"/>
    </location>
</feature>
<comment type="caution">
    <text evidence="3">The sequence shown here is derived from an EMBL/GenBank/DDBJ whole genome shotgun (WGS) entry which is preliminary data.</text>
</comment>
<feature type="region of interest" description="Disordered" evidence="1">
    <location>
        <begin position="1"/>
        <end position="108"/>
    </location>
</feature>
<feature type="compositionally biased region" description="Basic and acidic residues" evidence="1">
    <location>
        <begin position="411"/>
        <end position="426"/>
    </location>
</feature>
<evidence type="ECO:0000313" key="3">
    <source>
        <dbReference type="EMBL" id="GMH68169.1"/>
    </source>
</evidence>
<accession>A0A9W7AGZ3</accession>
<feature type="compositionally biased region" description="Basic and acidic residues" evidence="1">
    <location>
        <begin position="97"/>
        <end position="108"/>
    </location>
</feature>
<dbReference type="Proteomes" id="UP001165085">
    <property type="component" value="Unassembled WGS sequence"/>
</dbReference>
<feature type="region of interest" description="Disordered" evidence="1">
    <location>
        <begin position="395"/>
        <end position="433"/>
    </location>
</feature>
<protein>
    <recommendedName>
        <fullName evidence="2">GYF domain-containing protein</fullName>
    </recommendedName>
</protein>
<feature type="compositionally biased region" description="Acidic residues" evidence="1">
    <location>
        <begin position="395"/>
        <end position="405"/>
    </location>
</feature>
<feature type="domain" description="GYF" evidence="2">
    <location>
        <begin position="329"/>
        <end position="388"/>
    </location>
</feature>
<sequence>MPKNVRFADEADSQPAKKRRKKVTYEDDEDNDLEASNNNAMDMHGGSGRQIKGNLTKNLTNDPNSDEPDIADDEDGTDMDQFKKASNDDDDDDDEAPGDHDKMMDAVKGEEKFDAELSLAADGDSKIEPFNLNDERYGGGGYFDATGNYVFRSGNVNPDETDAWLDGLGEGKDQAKVIYDKKEELNDDDDNDEEITTNMTDSVKASLFGVMANLLHDQETVLKALRRLGKLKNPDAGKKKSSGGYGKKKEKAQQAKTPATAENTAAAVAFNQLTDAADALLNAGETDIYEITKQALLVKVQECGGGGSGSNYFGGAAGAEPNAEGDADTTQWEYRGQDGNIHGPYPSKSMFEWVSKGYFTGANAVDVRIWNGAVNGGGKETEAKEDLADDLMDDLADDLMDEGEDAAPTKPSDDSKTEEKWQRSDKVNFAGYC</sequence>
<dbReference type="InterPro" id="IPR039905">
    <property type="entry name" value="CD2BP2/Lin1"/>
</dbReference>
<organism evidence="3 4">
    <name type="scientific">Triparma strigata</name>
    <dbReference type="NCBI Taxonomy" id="1606541"/>
    <lineage>
        <taxon>Eukaryota</taxon>
        <taxon>Sar</taxon>
        <taxon>Stramenopiles</taxon>
        <taxon>Ochrophyta</taxon>
        <taxon>Bolidophyceae</taxon>
        <taxon>Parmales</taxon>
        <taxon>Triparmaceae</taxon>
        <taxon>Triparma</taxon>
    </lineage>
</organism>
<evidence type="ECO:0000256" key="1">
    <source>
        <dbReference type="SAM" id="MobiDB-lite"/>
    </source>
</evidence>
<evidence type="ECO:0000313" key="4">
    <source>
        <dbReference type="Proteomes" id="UP001165085"/>
    </source>
</evidence>
<feature type="region of interest" description="Disordered" evidence="1">
    <location>
        <begin position="232"/>
        <end position="260"/>
    </location>
</feature>
<dbReference type="AlphaFoldDB" id="A0A9W7AGZ3"/>
<dbReference type="PANTHER" id="PTHR13138:SF3">
    <property type="entry name" value="CD2 ANTIGEN CYTOPLASMIC TAIL-BINDING PROTEIN 2"/>
    <property type="match status" value="1"/>
</dbReference>
<dbReference type="PANTHER" id="PTHR13138">
    <property type="entry name" value="PROTEIN LIN1"/>
    <property type="match status" value="1"/>
</dbReference>
<dbReference type="EMBL" id="BRXY01000123">
    <property type="protein sequence ID" value="GMH68169.1"/>
    <property type="molecule type" value="Genomic_DNA"/>
</dbReference>
<dbReference type="Pfam" id="PF02213">
    <property type="entry name" value="GYF"/>
    <property type="match status" value="1"/>
</dbReference>
<dbReference type="GO" id="GO:0005682">
    <property type="term" value="C:U5 snRNP"/>
    <property type="evidence" value="ECO:0007669"/>
    <property type="project" value="InterPro"/>
</dbReference>
<proteinExistence type="predicted"/>